<dbReference type="AlphaFoldDB" id="A0A2S7IWP3"/>
<dbReference type="OrthoDB" id="9809060at2"/>
<proteinExistence type="predicted"/>
<keyword evidence="3" id="KW-1185">Reference proteome</keyword>
<dbReference type="GO" id="GO:0015074">
    <property type="term" value="P:DNA integration"/>
    <property type="evidence" value="ECO:0007669"/>
    <property type="project" value="InterPro"/>
</dbReference>
<dbReference type="EMBL" id="PTRC01000029">
    <property type="protein sequence ID" value="PQA72421.1"/>
    <property type="molecule type" value="Genomic_DNA"/>
</dbReference>
<gene>
    <name evidence="2" type="ORF">C3731_16960</name>
</gene>
<accession>A0A2S7IWP3</accession>
<organism evidence="2 3">
    <name type="scientific">Brucella oryzae</name>
    <dbReference type="NCBI Taxonomy" id="335286"/>
    <lineage>
        <taxon>Bacteria</taxon>
        <taxon>Pseudomonadati</taxon>
        <taxon>Pseudomonadota</taxon>
        <taxon>Alphaproteobacteria</taxon>
        <taxon>Hyphomicrobiales</taxon>
        <taxon>Brucellaceae</taxon>
        <taxon>Brucella/Ochrobactrum group</taxon>
        <taxon>Brucella</taxon>
    </lineage>
</organism>
<evidence type="ECO:0000259" key="1">
    <source>
        <dbReference type="Pfam" id="PF13683"/>
    </source>
</evidence>
<name>A0A2S7IWP3_9HYPH</name>
<dbReference type="Pfam" id="PF13683">
    <property type="entry name" value="rve_3"/>
    <property type="match status" value="1"/>
</dbReference>
<evidence type="ECO:0000313" key="2">
    <source>
        <dbReference type="EMBL" id="PQA72421.1"/>
    </source>
</evidence>
<feature type="domain" description="Integrase catalytic" evidence="1">
    <location>
        <begin position="4"/>
        <end position="25"/>
    </location>
</feature>
<protein>
    <recommendedName>
        <fullName evidence="1">Integrase catalytic domain-containing protein</fullName>
    </recommendedName>
</protein>
<dbReference type="Proteomes" id="UP000238493">
    <property type="component" value="Unassembled WGS sequence"/>
</dbReference>
<dbReference type="InterPro" id="IPR001584">
    <property type="entry name" value="Integrase_cat-core"/>
</dbReference>
<comment type="caution">
    <text evidence="2">The sequence shown here is derived from an EMBL/GenBank/DDBJ whole genome shotgun (WGS) entry which is preliminary data.</text>
</comment>
<reference evidence="2 3" key="1">
    <citation type="submission" date="2018-02" db="EMBL/GenBank/DDBJ databases">
        <title>Draft genome sequence of Ochrobactrum oryzae found in Brazil.</title>
        <authorList>
            <person name="Cerdeira L."/>
            <person name="Andrade F."/>
            <person name="Zacariotto T."/>
            <person name="Barbosa B."/>
            <person name="Santos S."/>
            <person name="Cassetari V."/>
            <person name="Lincopan N."/>
        </authorList>
    </citation>
    <scope>NUCLEOTIDE SEQUENCE [LARGE SCALE GENOMIC DNA]</scope>
    <source>
        <strain evidence="2 3">OA447</strain>
    </source>
</reference>
<sequence length="40" mass="4603">MTLMENWRRHYNEDRPHSTIGYNVPIALHNSDGVISPPLA</sequence>
<evidence type="ECO:0000313" key="3">
    <source>
        <dbReference type="Proteomes" id="UP000238493"/>
    </source>
</evidence>